<protein>
    <submittedName>
        <fullName evidence="2">Uncharacterized protein</fullName>
    </submittedName>
</protein>
<sequence length="195" mass="21384">MSDQCALNSSGQLKDASDLDFYDSESDEKALPPVPSALAKGSQTVFTEYLAAENADEDGNPLMNEEEDEDFEMPALQDVSDSEDDDSDSENEGVGNDEVQQLADLLSSKAVPTHGGVRSSKPQTRHKPSVGKRKQSEESVPALPAKEAPRVTVVEVKDEDNPPKLTVNFQFLHADSYLRLLEQYKNPIYLFYGSG</sequence>
<feature type="compositionally biased region" description="Acidic residues" evidence="1">
    <location>
        <begin position="80"/>
        <end position="91"/>
    </location>
</feature>
<evidence type="ECO:0000313" key="2">
    <source>
        <dbReference type="EMBL" id="KAJ7729600.1"/>
    </source>
</evidence>
<dbReference type="EMBL" id="JARKIB010000164">
    <property type="protein sequence ID" value="KAJ7729600.1"/>
    <property type="molecule type" value="Genomic_DNA"/>
</dbReference>
<feature type="compositionally biased region" description="Basic residues" evidence="1">
    <location>
        <begin position="123"/>
        <end position="133"/>
    </location>
</feature>
<dbReference type="AlphaFoldDB" id="A0AAD7HXN8"/>
<evidence type="ECO:0000256" key="1">
    <source>
        <dbReference type="SAM" id="MobiDB-lite"/>
    </source>
</evidence>
<keyword evidence="3" id="KW-1185">Reference proteome</keyword>
<organism evidence="2 3">
    <name type="scientific">Mycena metata</name>
    <dbReference type="NCBI Taxonomy" id="1033252"/>
    <lineage>
        <taxon>Eukaryota</taxon>
        <taxon>Fungi</taxon>
        <taxon>Dikarya</taxon>
        <taxon>Basidiomycota</taxon>
        <taxon>Agaricomycotina</taxon>
        <taxon>Agaricomycetes</taxon>
        <taxon>Agaricomycetidae</taxon>
        <taxon>Agaricales</taxon>
        <taxon>Marasmiineae</taxon>
        <taxon>Mycenaceae</taxon>
        <taxon>Mycena</taxon>
    </lineage>
</organism>
<name>A0AAD7HXN8_9AGAR</name>
<proteinExistence type="predicted"/>
<reference evidence="2" key="1">
    <citation type="submission" date="2023-03" db="EMBL/GenBank/DDBJ databases">
        <title>Massive genome expansion in bonnet fungi (Mycena s.s.) driven by repeated elements and novel gene families across ecological guilds.</title>
        <authorList>
            <consortium name="Lawrence Berkeley National Laboratory"/>
            <person name="Harder C.B."/>
            <person name="Miyauchi S."/>
            <person name="Viragh M."/>
            <person name="Kuo A."/>
            <person name="Thoen E."/>
            <person name="Andreopoulos B."/>
            <person name="Lu D."/>
            <person name="Skrede I."/>
            <person name="Drula E."/>
            <person name="Henrissat B."/>
            <person name="Morin E."/>
            <person name="Kohler A."/>
            <person name="Barry K."/>
            <person name="LaButti K."/>
            <person name="Morin E."/>
            <person name="Salamov A."/>
            <person name="Lipzen A."/>
            <person name="Mereny Z."/>
            <person name="Hegedus B."/>
            <person name="Baldrian P."/>
            <person name="Stursova M."/>
            <person name="Weitz H."/>
            <person name="Taylor A."/>
            <person name="Grigoriev I.V."/>
            <person name="Nagy L.G."/>
            <person name="Martin F."/>
            <person name="Kauserud H."/>
        </authorList>
    </citation>
    <scope>NUCLEOTIDE SEQUENCE</scope>
    <source>
        <strain evidence="2">CBHHK182m</strain>
    </source>
</reference>
<feature type="compositionally biased region" description="Acidic residues" evidence="1">
    <location>
        <begin position="54"/>
        <end position="72"/>
    </location>
</feature>
<comment type="caution">
    <text evidence="2">The sequence shown here is derived from an EMBL/GenBank/DDBJ whole genome shotgun (WGS) entry which is preliminary data.</text>
</comment>
<gene>
    <name evidence="2" type="ORF">B0H16DRAFT_1734162</name>
</gene>
<accession>A0AAD7HXN8</accession>
<feature type="region of interest" description="Disordered" evidence="1">
    <location>
        <begin position="1"/>
        <end position="148"/>
    </location>
</feature>
<evidence type="ECO:0000313" key="3">
    <source>
        <dbReference type="Proteomes" id="UP001215598"/>
    </source>
</evidence>
<dbReference type="Proteomes" id="UP001215598">
    <property type="component" value="Unassembled WGS sequence"/>
</dbReference>
<feature type="compositionally biased region" description="Polar residues" evidence="1">
    <location>
        <begin position="1"/>
        <end position="12"/>
    </location>
</feature>